<gene>
    <name evidence="1" type="ORF">IHE45_15G053900</name>
</gene>
<dbReference type="Proteomes" id="UP000827976">
    <property type="component" value="Chromosome 15"/>
</dbReference>
<reference evidence="2" key="1">
    <citation type="journal article" date="2022" name="Nat. Commun.">
        <title>Chromosome evolution and the genetic basis of agronomically important traits in greater yam.</title>
        <authorList>
            <person name="Bredeson J.V."/>
            <person name="Lyons J.B."/>
            <person name="Oniyinde I.O."/>
            <person name="Okereke N.R."/>
            <person name="Kolade O."/>
            <person name="Nnabue I."/>
            <person name="Nwadili C.O."/>
            <person name="Hribova E."/>
            <person name="Parker M."/>
            <person name="Nwogha J."/>
            <person name="Shu S."/>
            <person name="Carlson J."/>
            <person name="Kariba R."/>
            <person name="Muthemba S."/>
            <person name="Knop K."/>
            <person name="Barton G.J."/>
            <person name="Sherwood A.V."/>
            <person name="Lopez-Montes A."/>
            <person name="Asiedu R."/>
            <person name="Jamnadass R."/>
            <person name="Muchugi A."/>
            <person name="Goodstein D."/>
            <person name="Egesi C.N."/>
            <person name="Featherston J."/>
            <person name="Asfaw A."/>
            <person name="Simpson G.G."/>
            <person name="Dolezel J."/>
            <person name="Hendre P.S."/>
            <person name="Van Deynze A."/>
            <person name="Kumar P.L."/>
            <person name="Obidiegwu J.E."/>
            <person name="Bhattacharjee R."/>
            <person name="Rokhsar D.S."/>
        </authorList>
    </citation>
    <scope>NUCLEOTIDE SEQUENCE [LARGE SCALE GENOMIC DNA]</scope>
    <source>
        <strain evidence="2">cv. TDa95/00328</strain>
    </source>
</reference>
<name>A0ACB7ULF5_DIOAL</name>
<accession>A0ACB7ULF5</accession>
<protein>
    <submittedName>
        <fullName evidence="1">Bacterial polysaccharide co-polymerase-like protein</fullName>
    </submittedName>
</protein>
<evidence type="ECO:0000313" key="2">
    <source>
        <dbReference type="Proteomes" id="UP000827976"/>
    </source>
</evidence>
<comment type="caution">
    <text evidence="1">The sequence shown here is derived from an EMBL/GenBank/DDBJ whole genome shotgun (WGS) entry which is preliminary data.</text>
</comment>
<proteinExistence type="predicted"/>
<sequence>MGKEILDVCSDDESDCVVICSNGDHVDVKPLEDIGTDEVVKDSPDPTILDKSMESKEFEAKESVVESQDEAVPFNQDGICKNGNGLPAAVADAPMMQAENCGALKTTCQKKLGSPIKSGAKSSGAGTLRSNCTVPQPFALATDKRASGGNRSLADVAGNGVKPANESNKLLPTTANNNHKSLARTLRKPVQSDNTMHRDNDDACSVASSTTASIRTMKVGTTVASAPTFRVSERAEKRKEFYTKLEEKHQALEAEKNQCEARTKEERDAAIKQLRKSLTFKANPMPSFYHEGPPPKAELKKVPPTRAKSPKLGRRKSCSDAAKPSPAADNHLAACNRLNRFSLSNIKEDSNKLNHTGRKTNNAVAKEKPGPKSTRENSKLLAQKVADQIATSDVAVQS</sequence>
<dbReference type="EMBL" id="CM037025">
    <property type="protein sequence ID" value="KAH7661297.1"/>
    <property type="molecule type" value="Genomic_DNA"/>
</dbReference>
<keyword evidence="2" id="KW-1185">Reference proteome</keyword>
<evidence type="ECO:0000313" key="1">
    <source>
        <dbReference type="EMBL" id="KAH7661297.1"/>
    </source>
</evidence>
<organism evidence="1 2">
    <name type="scientific">Dioscorea alata</name>
    <name type="common">Purple yam</name>
    <dbReference type="NCBI Taxonomy" id="55571"/>
    <lineage>
        <taxon>Eukaryota</taxon>
        <taxon>Viridiplantae</taxon>
        <taxon>Streptophyta</taxon>
        <taxon>Embryophyta</taxon>
        <taxon>Tracheophyta</taxon>
        <taxon>Spermatophyta</taxon>
        <taxon>Magnoliopsida</taxon>
        <taxon>Liliopsida</taxon>
        <taxon>Dioscoreales</taxon>
        <taxon>Dioscoreaceae</taxon>
        <taxon>Dioscorea</taxon>
    </lineage>
</organism>